<dbReference type="PATRIC" id="fig|1330330.3.peg.425"/>
<dbReference type="InterPro" id="IPR041698">
    <property type="entry name" value="Methyltransf_25"/>
</dbReference>
<dbReference type="Proteomes" id="UP000035159">
    <property type="component" value="Chromosome"/>
</dbReference>
<dbReference type="GO" id="GO:0008168">
    <property type="term" value="F:methyltransferase activity"/>
    <property type="evidence" value="ECO:0007669"/>
    <property type="project" value="UniProtKB-KW"/>
</dbReference>
<feature type="domain" description="Methyltransferase" evidence="1">
    <location>
        <begin position="44"/>
        <end position="137"/>
    </location>
</feature>
<evidence type="ECO:0000313" key="2">
    <source>
        <dbReference type="EMBL" id="AKI96806.1"/>
    </source>
</evidence>
<proteinExistence type="predicted"/>
<reference evidence="2 3" key="1">
    <citation type="submission" date="2015-04" db="EMBL/GenBank/DDBJ databases">
        <title>Complete Genome Sequence of Kosmotoga pacifica SLHLJ1.</title>
        <authorList>
            <person name="Jiang L.J."/>
            <person name="Shao Z.Z."/>
            <person name="Jebbar M."/>
        </authorList>
    </citation>
    <scope>NUCLEOTIDE SEQUENCE [LARGE SCALE GENOMIC DNA]</scope>
    <source>
        <strain evidence="2 3">SLHLJ1</strain>
    </source>
</reference>
<evidence type="ECO:0000259" key="1">
    <source>
        <dbReference type="Pfam" id="PF13649"/>
    </source>
</evidence>
<name>A0A0G2Z9P0_9BACT</name>
<dbReference type="AlphaFoldDB" id="A0A0G2Z9P0"/>
<sequence>MRKSWEYYDDIAGRYDYMYEEPYWVLYHMLLKRLIESHKVNGRILDLGTGTGRWAIEMALQDMEVIAVDPSEKMLSVASEKAKMNGVNIQFIKAQGEALPFDDCEFDVVLAMGDVISYSVSPERLLSEINRVLKKGGKLLATVDNGFAFLQDFISNIELKNAEEFLKRKKVLIGDSTVSRIHFYTRPFFPEELESLLKGNNFELVDMAGMVVFTPYDEMKLARNLDRVLEWEYRYCRDMRLLGRAEHIFLAAVKG</sequence>
<dbReference type="OrthoDB" id="45841at2"/>
<dbReference type="Gene3D" id="3.40.50.150">
    <property type="entry name" value="Vaccinia Virus protein VP39"/>
    <property type="match status" value="1"/>
</dbReference>
<dbReference type="EMBL" id="CP011232">
    <property type="protein sequence ID" value="AKI96806.1"/>
    <property type="molecule type" value="Genomic_DNA"/>
</dbReference>
<dbReference type="CDD" id="cd02440">
    <property type="entry name" value="AdoMet_MTases"/>
    <property type="match status" value="1"/>
</dbReference>
<accession>A0A0G2Z9P0</accession>
<dbReference type="Pfam" id="PF13649">
    <property type="entry name" value="Methyltransf_25"/>
    <property type="match status" value="1"/>
</dbReference>
<dbReference type="PANTHER" id="PTHR43591">
    <property type="entry name" value="METHYLTRANSFERASE"/>
    <property type="match status" value="1"/>
</dbReference>
<evidence type="ECO:0000313" key="3">
    <source>
        <dbReference type="Proteomes" id="UP000035159"/>
    </source>
</evidence>
<dbReference type="InterPro" id="IPR029063">
    <property type="entry name" value="SAM-dependent_MTases_sf"/>
</dbReference>
<dbReference type="KEGG" id="kpf:IX53_02075"/>
<dbReference type="STRING" id="1330330.IX53_02075"/>
<gene>
    <name evidence="2" type="ORF">IX53_02075</name>
</gene>
<dbReference type="GO" id="GO:0032259">
    <property type="term" value="P:methylation"/>
    <property type="evidence" value="ECO:0007669"/>
    <property type="project" value="UniProtKB-KW"/>
</dbReference>
<dbReference type="PANTHER" id="PTHR43591:SF24">
    <property type="entry name" value="2-METHOXY-6-POLYPRENYL-1,4-BENZOQUINOL METHYLASE, MITOCHONDRIAL"/>
    <property type="match status" value="1"/>
</dbReference>
<organism evidence="2 3">
    <name type="scientific">Kosmotoga pacifica</name>
    <dbReference type="NCBI Taxonomy" id="1330330"/>
    <lineage>
        <taxon>Bacteria</taxon>
        <taxon>Thermotogati</taxon>
        <taxon>Thermotogota</taxon>
        <taxon>Thermotogae</taxon>
        <taxon>Kosmotogales</taxon>
        <taxon>Kosmotogaceae</taxon>
        <taxon>Kosmotoga</taxon>
    </lineage>
</organism>
<keyword evidence="2" id="KW-0808">Transferase</keyword>
<keyword evidence="3" id="KW-1185">Reference proteome</keyword>
<keyword evidence="2" id="KW-0489">Methyltransferase</keyword>
<dbReference type="RefSeq" id="WP_047753941.1">
    <property type="nucleotide sequence ID" value="NZ_CAJUHA010000004.1"/>
</dbReference>
<dbReference type="SUPFAM" id="SSF53335">
    <property type="entry name" value="S-adenosyl-L-methionine-dependent methyltransferases"/>
    <property type="match status" value="1"/>
</dbReference>
<protein>
    <submittedName>
        <fullName evidence="2">Methyltransferase type 11</fullName>
    </submittedName>
</protein>